<dbReference type="AlphaFoldDB" id="A0A0L7RFE5"/>
<sequence>MTILEIHPSCVAELRTVGEKYLSLEDQQSCFMPTSTLKHSLAADDHPSLLRLFHSKFFYQIIVSVYSGSLLSVHS</sequence>
<keyword evidence="2" id="KW-1185">Reference proteome</keyword>
<dbReference type="Proteomes" id="UP000053825">
    <property type="component" value="Unassembled WGS sequence"/>
</dbReference>
<organism evidence="1 2">
    <name type="scientific">Habropoda laboriosa</name>
    <dbReference type="NCBI Taxonomy" id="597456"/>
    <lineage>
        <taxon>Eukaryota</taxon>
        <taxon>Metazoa</taxon>
        <taxon>Ecdysozoa</taxon>
        <taxon>Arthropoda</taxon>
        <taxon>Hexapoda</taxon>
        <taxon>Insecta</taxon>
        <taxon>Pterygota</taxon>
        <taxon>Neoptera</taxon>
        <taxon>Endopterygota</taxon>
        <taxon>Hymenoptera</taxon>
        <taxon>Apocrita</taxon>
        <taxon>Aculeata</taxon>
        <taxon>Apoidea</taxon>
        <taxon>Anthophila</taxon>
        <taxon>Apidae</taxon>
        <taxon>Habropoda</taxon>
    </lineage>
</organism>
<evidence type="ECO:0000313" key="2">
    <source>
        <dbReference type="Proteomes" id="UP000053825"/>
    </source>
</evidence>
<proteinExistence type="predicted"/>
<reference evidence="1 2" key="1">
    <citation type="submission" date="2015-07" db="EMBL/GenBank/DDBJ databases">
        <title>The genome of Habropoda laboriosa.</title>
        <authorList>
            <person name="Pan H."/>
            <person name="Kapheim K."/>
        </authorList>
    </citation>
    <scope>NUCLEOTIDE SEQUENCE [LARGE SCALE GENOMIC DNA]</scope>
    <source>
        <strain evidence="1">0110345459</strain>
    </source>
</reference>
<dbReference type="EMBL" id="KQ414606">
    <property type="protein sequence ID" value="KOC69570.1"/>
    <property type="molecule type" value="Genomic_DNA"/>
</dbReference>
<gene>
    <name evidence="1" type="ORF">WH47_05513</name>
</gene>
<name>A0A0L7RFE5_9HYME</name>
<accession>A0A0L7RFE5</accession>
<evidence type="ECO:0000313" key="1">
    <source>
        <dbReference type="EMBL" id="KOC69570.1"/>
    </source>
</evidence>
<protein>
    <submittedName>
        <fullName evidence="1">Uncharacterized protein</fullName>
    </submittedName>
</protein>